<accession>A0A8S0ULQ2</accession>
<organism evidence="2 3">
    <name type="scientific">Olea europaea subsp. europaea</name>
    <dbReference type="NCBI Taxonomy" id="158383"/>
    <lineage>
        <taxon>Eukaryota</taxon>
        <taxon>Viridiplantae</taxon>
        <taxon>Streptophyta</taxon>
        <taxon>Embryophyta</taxon>
        <taxon>Tracheophyta</taxon>
        <taxon>Spermatophyta</taxon>
        <taxon>Magnoliopsida</taxon>
        <taxon>eudicotyledons</taxon>
        <taxon>Gunneridae</taxon>
        <taxon>Pentapetalae</taxon>
        <taxon>asterids</taxon>
        <taxon>lamiids</taxon>
        <taxon>Lamiales</taxon>
        <taxon>Oleaceae</taxon>
        <taxon>Oleeae</taxon>
        <taxon>Olea</taxon>
    </lineage>
</organism>
<sequence>MSLGNKLRFQISQEDGKTHAGGTGFRCGSAGSDIFPEVVYVSNRCRHLTAGRNFATSRSGRVGRRYAATARPPISFRTAAAAADDWLTFWRRLWSESYTAKIIHAENLVDCTIRELCYAVLLAYNTTHDGPNPTASRSHPIHPISTMHARLYRPTMDIALHGLAQQSGCVGGWMEKTMQDDVLMIQSTIMATHNMARVVSQMDGVALILCSSGQSSYNQGISQAAATQFSLYICLSGITGLLNLFESKRESGKIKLHFCSSQSYSYHGVTLSVAVFTSWSYKRNIPVFDAVRTAFLSFPGYPRGSRSRCRVLYSSRSEETGIQMVESGNFTTQLRSDEETRMNGRASYARRDRHNRGSGGTGRG</sequence>
<keyword evidence="3" id="KW-1185">Reference proteome</keyword>
<gene>
    <name evidence="2" type="ORF">OLEA9_A063419</name>
</gene>
<dbReference type="EMBL" id="CACTIH010007834">
    <property type="protein sequence ID" value="CAA3018419.1"/>
    <property type="molecule type" value="Genomic_DNA"/>
</dbReference>
<reference evidence="2 3" key="1">
    <citation type="submission" date="2019-12" db="EMBL/GenBank/DDBJ databases">
        <authorList>
            <person name="Alioto T."/>
            <person name="Alioto T."/>
            <person name="Gomez Garrido J."/>
        </authorList>
    </citation>
    <scope>NUCLEOTIDE SEQUENCE [LARGE SCALE GENOMIC DNA]</scope>
</reference>
<name>A0A8S0ULQ2_OLEEU</name>
<evidence type="ECO:0000256" key="1">
    <source>
        <dbReference type="SAM" id="MobiDB-lite"/>
    </source>
</evidence>
<protein>
    <submittedName>
        <fullName evidence="2">Uncharacterized protein</fullName>
    </submittedName>
</protein>
<comment type="caution">
    <text evidence="2">The sequence shown here is derived from an EMBL/GenBank/DDBJ whole genome shotgun (WGS) entry which is preliminary data.</text>
</comment>
<dbReference type="AlphaFoldDB" id="A0A8S0ULQ2"/>
<evidence type="ECO:0000313" key="2">
    <source>
        <dbReference type="EMBL" id="CAA3018419.1"/>
    </source>
</evidence>
<dbReference type="Gramene" id="OE9A063419T1">
    <property type="protein sequence ID" value="OE9A063419C1"/>
    <property type="gene ID" value="OE9A063419"/>
</dbReference>
<evidence type="ECO:0000313" key="3">
    <source>
        <dbReference type="Proteomes" id="UP000594638"/>
    </source>
</evidence>
<proteinExistence type="predicted"/>
<feature type="region of interest" description="Disordered" evidence="1">
    <location>
        <begin position="336"/>
        <end position="364"/>
    </location>
</feature>
<dbReference type="Proteomes" id="UP000594638">
    <property type="component" value="Unassembled WGS sequence"/>
</dbReference>